<dbReference type="CDD" id="cd07346">
    <property type="entry name" value="ABC_6TM_exporters"/>
    <property type="match status" value="1"/>
</dbReference>
<evidence type="ECO:0000256" key="4">
    <source>
        <dbReference type="ARBA" id="ARBA00022840"/>
    </source>
</evidence>
<keyword evidence="3" id="KW-0547">Nucleotide-binding</keyword>
<dbReference type="Pfam" id="PF00664">
    <property type="entry name" value="ABC_membrane"/>
    <property type="match status" value="1"/>
</dbReference>
<dbReference type="InterPro" id="IPR003439">
    <property type="entry name" value="ABC_transporter-like_ATP-bd"/>
</dbReference>
<comment type="subcellular location">
    <subcellularLocation>
        <location evidence="1">Cell membrane</location>
        <topology evidence="1">Multi-pass membrane protein</topology>
    </subcellularLocation>
</comment>
<dbReference type="InterPro" id="IPR011527">
    <property type="entry name" value="ABC1_TM_dom"/>
</dbReference>
<keyword evidence="6 7" id="KW-0472">Membrane</keyword>
<dbReference type="InterPro" id="IPR039421">
    <property type="entry name" value="Type_1_exporter"/>
</dbReference>
<dbReference type="GO" id="GO:0005886">
    <property type="term" value="C:plasma membrane"/>
    <property type="evidence" value="ECO:0007669"/>
    <property type="project" value="UniProtKB-SubCell"/>
</dbReference>
<name>A0A450T548_9GAMM</name>
<dbReference type="SMART" id="SM00382">
    <property type="entry name" value="AAA"/>
    <property type="match status" value="1"/>
</dbReference>
<dbReference type="InterPro" id="IPR003593">
    <property type="entry name" value="AAA+_ATPase"/>
</dbReference>
<dbReference type="GO" id="GO:0016887">
    <property type="term" value="F:ATP hydrolysis activity"/>
    <property type="evidence" value="ECO:0007669"/>
    <property type="project" value="InterPro"/>
</dbReference>
<dbReference type="SUPFAM" id="SSF52540">
    <property type="entry name" value="P-loop containing nucleoside triphosphate hydrolases"/>
    <property type="match status" value="1"/>
</dbReference>
<feature type="transmembrane region" description="Helical" evidence="7">
    <location>
        <begin position="187"/>
        <end position="204"/>
    </location>
</feature>
<feature type="domain" description="ABC transmembrane type-1" evidence="9">
    <location>
        <begin position="28"/>
        <end position="321"/>
    </location>
</feature>
<dbReference type="SUPFAM" id="SSF90123">
    <property type="entry name" value="ABC transporter transmembrane region"/>
    <property type="match status" value="1"/>
</dbReference>
<dbReference type="AlphaFoldDB" id="A0A450T548"/>
<proteinExistence type="predicted"/>
<evidence type="ECO:0000256" key="6">
    <source>
        <dbReference type="ARBA" id="ARBA00023136"/>
    </source>
</evidence>
<dbReference type="InterPro" id="IPR017871">
    <property type="entry name" value="ABC_transporter-like_CS"/>
</dbReference>
<dbReference type="InterPro" id="IPR027417">
    <property type="entry name" value="P-loop_NTPase"/>
</dbReference>
<sequence>MTSSPTSPPPYTWRYILDIALRHRRQLILANIFAICGALLSVPVPLLMPLMVDEVLLDQPGPRVAFISQWFPESWHGPVLFITVPLIVTVLLRLGALGFSALELRRFATIAKDVTYRIRRELLLRLGRISMAEYETMGSGAVTAHFVTDIEVLDQFVGTTVGKFLVAVLSLMGTAIVLLWIHWPLALFILFVNPLVIYFTVLMGKRVKELKKRENTAFEHFQEALAETLNGILQIRAANRERHYLSRTIEYAREVRDSATVFSWRSDIAARFSFLIFVIGFDIFRAISMLLVFFSDLTLGEMMAVFGYLWYMMSPVQEVLNIQYAYFGARAALTRVNNLFDVELEPRYPHRSDPFDGNETVGVRVEDLDFAYGDGPPVLNGLSLTVAPGEKVALVGASGGGKSTLVQVLLGLYPPRSGKILFGGVPVTEIGLDVVREHVAVVLQHPALFNDTVRNNLYLGREASDETLWRALEIAQLKTEVESMPRGLDSLIGGRGARLSGGQRQRLAVARMILTDPKIVIMDEATSALDTETEARLHQAMASFLAGRTTLIVAHRLSAVRQANRAFVFEAGQIIEEGRHTELLESGGLYSKLYGQRQMA</sequence>
<evidence type="ECO:0000313" key="10">
    <source>
        <dbReference type="EMBL" id="VFJ61497.1"/>
    </source>
</evidence>
<evidence type="ECO:0000256" key="1">
    <source>
        <dbReference type="ARBA" id="ARBA00004651"/>
    </source>
</evidence>
<dbReference type="PANTHER" id="PTHR24221:SF233">
    <property type="entry name" value="ATP-BINDING_PERMEASE FUSION ABC TRANSPORTER-RELATED"/>
    <property type="match status" value="1"/>
</dbReference>
<dbReference type="InterPro" id="IPR036640">
    <property type="entry name" value="ABC1_TM_sf"/>
</dbReference>
<accession>A0A450T548</accession>
<feature type="transmembrane region" description="Helical" evidence="7">
    <location>
        <begin position="272"/>
        <end position="294"/>
    </location>
</feature>
<dbReference type="GO" id="GO:0005524">
    <property type="term" value="F:ATP binding"/>
    <property type="evidence" value="ECO:0007669"/>
    <property type="project" value="UniProtKB-KW"/>
</dbReference>
<dbReference type="PANTHER" id="PTHR24221">
    <property type="entry name" value="ATP-BINDING CASSETTE SUB-FAMILY B"/>
    <property type="match status" value="1"/>
</dbReference>
<dbReference type="GO" id="GO:0140359">
    <property type="term" value="F:ABC-type transporter activity"/>
    <property type="evidence" value="ECO:0007669"/>
    <property type="project" value="InterPro"/>
</dbReference>
<dbReference type="EMBL" id="CAADEY010000185">
    <property type="protein sequence ID" value="VFJ68494.1"/>
    <property type="molecule type" value="Genomic_DNA"/>
</dbReference>
<evidence type="ECO:0000259" key="9">
    <source>
        <dbReference type="PROSITE" id="PS50929"/>
    </source>
</evidence>
<evidence type="ECO:0000259" key="8">
    <source>
        <dbReference type="PROSITE" id="PS50893"/>
    </source>
</evidence>
<gene>
    <name evidence="10" type="ORF">BECKDK2373B_GA0170837_110116</name>
    <name evidence="11" type="ORF">BECKDK2373C_GA0170839_11854</name>
</gene>
<dbReference type="Gene3D" id="3.40.50.300">
    <property type="entry name" value="P-loop containing nucleotide triphosphate hydrolases"/>
    <property type="match status" value="1"/>
</dbReference>
<dbReference type="FunFam" id="3.40.50.300:FF:001492">
    <property type="entry name" value="ABC transporter ATP-binding protein/permease"/>
    <property type="match status" value="1"/>
</dbReference>
<feature type="transmembrane region" description="Helical" evidence="7">
    <location>
        <begin position="27"/>
        <end position="48"/>
    </location>
</feature>
<dbReference type="EMBL" id="CAADEX010000101">
    <property type="protein sequence ID" value="VFJ61497.1"/>
    <property type="molecule type" value="Genomic_DNA"/>
</dbReference>
<dbReference type="GO" id="GO:0034040">
    <property type="term" value="F:ATPase-coupled lipid transmembrane transporter activity"/>
    <property type="evidence" value="ECO:0007669"/>
    <property type="project" value="TreeGrafter"/>
</dbReference>
<dbReference type="PROSITE" id="PS50929">
    <property type="entry name" value="ABC_TM1F"/>
    <property type="match status" value="1"/>
</dbReference>
<keyword evidence="2 7" id="KW-0812">Transmembrane</keyword>
<dbReference type="PROSITE" id="PS50893">
    <property type="entry name" value="ABC_TRANSPORTER_2"/>
    <property type="match status" value="1"/>
</dbReference>
<dbReference type="PROSITE" id="PS00211">
    <property type="entry name" value="ABC_TRANSPORTER_1"/>
    <property type="match status" value="1"/>
</dbReference>
<protein>
    <submittedName>
        <fullName evidence="10">ATP-binding cassette, subfamily C</fullName>
    </submittedName>
</protein>
<evidence type="ECO:0000256" key="2">
    <source>
        <dbReference type="ARBA" id="ARBA00022692"/>
    </source>
</evidence>
<keyword evidence="5 7" id="KW-1133">Transmembrane helix</keyword>
<reference evidence="10" key="1">
    <citation type="submission" date="2019-02" db="EMBL/GenBank/DDBJ databases">
        <authorList>
            <person name="Gruber-Vodicka R. H."/>
            <person name="Seah K. B. B."/>
        </authorList>
    </citation>
    <scope>NUCLEOTIDE SEQUENCE</scope>
    <source>
        <strain evidence="11">BECK_DK161</strain>
        <strain evidence="10">BECK_DK47</strain>
    </source>
</reference>
<evidence type="ECO:0000256" key="3">
    <source>
        <dbReference type="ARBA" id="ARBA00022741"/>
    </source>
</evidence>
<evidence type="ECO:0000256" key="7">
    <source>
        <dbReference type="SAM" id="Phobius"/>
    </source>
</evidence>
<evidence type="ECO:0000256" key="5">
    <source>
        <dbReference type="ARBA" id="ARBA00022989"/>
    </source>
</evidence>
<evidence type="ECO:0000313" key="11">
    <source>
        <dbReference type="EMBL" id="VFJ68494.1"/>
    </source>
</evidence>
<feature type="domain" description="ABC transporter" evidence="8">
    <location>
        <begin position="363"/>
        <end position="596"/>
    </location>
</feature>
<feature type="transmembrane region" description="Helical" evidence="7">
    <location>
        <begin position="79"/>
        <end position="102"/>
    </location>
</feature>
<keyword evidence="4 10" id="KW-0067">ATP-binding</keyword>
<feature type="transmembrane region" description="Helical" evidence="7">
    <location>
        <begin position="164"/>
        <end position="181"/>
    </location>
</feature>
<dbReference type="Gene3D" id="1.20.1560.10">
    <property type="entry name" value="ABC transporter type 1, transmembrane domain"/>
    <property type="match status" value="1"/>
</dbReference>
<dbReference type="Pfam" id="PF00005">
    <property type="entry name" value="ABC_tran"/>
    <property type="match status" value="1"/>
</dbReference>
<organism evidence="10">
    <name type="scientific">Candidatus Kentrum sp. DK</name>
    <dbReference type="NCBI Taxonomy" id="2126562"/>
    <lineage>
        <taxon>Bacteria</taxon>
        <taxon>Pseudomonadati</taxon>
        <taxon>Pseudomonadota</taxon>
        <taxon>Gammaproteobacteria</taxon>
        <taxon>Candidatus Kentrum</taxon>
    </lineage>
</organism>